<dbReference type="Proteomes" id="UP000494256">
    <property type="component" value="Unassembled WGS sequence"/>
</dbReference>
<comment type="caution">
    <text evidence="2">The sequence shown here is derived from an EMBL/GenBank/DDBJ whole genome shotgun (WGS) entry which is preliminary data.</text>
</comment>
<dbReference type="OrthoDB" id="122438at2759"/>
<proteinExistence type="predicted"/>
<evidence type="ECO:0000313" key="4">
    <source>
        <dbReference type="Proteomes" id="UP000494256"/>
    </source>
</evidence>
<dbReference type="AlphaFoldDB" id="A0A8S0ZY41"/>
<sequence>MNRKNRIIQSKAQLEAIVENLSDLSDIDSDDDAYYQTAAVNGPADDLNFTEDTIIESCLEEMLGASHILEENIECTELYSENSLRNVLKENSTISRVSERSEQQIEGSPTQIINEHIETQEEWREIVNLTDREIEIEQCFDEIFHESSYDYPIQKDDTSAGPSNHNVTEIVNQASEHHSRQRRAINVSRPRQPREWKIEKEIHYIWEFINTIKPKSAYNLKTRLIDVFKKSFPEYLV</sequence>
<dbReference type="EMBL" id="CADEBD010000291">
    <property type="protein sequence ID" value="CAB3232797.1"/>
    <property type="molecule type" value="Genomic_DNA"/>
</dbReference>
<evidence type="ECO:0000313" key="2">
    <source>
        <dbReference type="EMBL" id="CAB3237587.1"/>
    </source>
</evidence>
<reference evidence="3 4" key="1">
    <citation type="submission" date="2020-04" db="EMBL/GenBank/DDBJ databases">
        <authorList>
            <person name="Wallbank WR R."/>
            <person name="Pardo Diaz C."/>
            <person name="Kozak K."/>
            <person name="Martin S."/>
            <person name="Jiggins C."/>
            <person name="Moest M."/>
            <person name="Warren A I."/>
            <person name="Byers J.R.P. K."/>
            <person name="Montejo-Kovacevich G."/>
            <person name="Yen C E."/>
        </authorList>
    </citation>
    <scope>NUCLEOTIDE SEQUENCE [LARGE SCALE GENOMIC DNA]</scope>
</reference>
<name>A0A8S0ZY41_ARCPL</name>
<dbReference type="Proteomes" id="UP000494106">
    <property type="component" value="Unassembled WGS sequence"/>
</dbReference>
<organism evidence="2 3">
    <name type="scientific">Arctia plantaginis</name>
    <name type="common">Wood tiger moth</name>
    <name type="synonym">Phalaena plantaginis</name>
    <dbReference type="NCBI Taxonomy" id="874455"/>
    <lineage>
        <taxon>Eukaryota</taxon>
        <taxon>Metazoa</taxon>
        <taxon>Ecdysozoa</taxon>
        <taxon>Arthropoda</taxon>
        <taxon>Hexapoda</taxon>
        <taxon>Insecta</taxon>
        <taxon>Pterygota</taxon>
        <taxon>Neoptera</taxon>
        <taxon>Endopterygota</taxon>
        <taxon>Lepidoptera</taxon>
        <taxon>Glossata</taxon>
        <taxon>Ditrysia</taxon>
        <taxon>Noctuoidea</taxon>
        <taxon>Erebidae</taxon>
        <taxon>Arctiinae</taxon>
        <taxon>Arctia</taxon>
    </lineage>
</organism>
<protein>
    <submittedName>
        <fullName evidence="2">Uncharacterized protein</fullName>
    </submittedName>
</protein>
<dbReference type="EMBL" id="CADEBC010000492">
    <property type="protein sequence ID" value="CAB3237587.1"/>
    <property type="molecule type" value="Genomic_DNA"/>
</dbReference>
<evidence type="ECO:0000313" key="1">
    <source>
        <dbReference type="EMBL" id="CAB3232797.1"/>
    </source>
</evidence>
<gene>
    <name evidence="1" type="ORF">APLA_LOCUS5836</name>
    <name evidence="2" type="ORF">APLA_LOCUS6965</name>
</gene>
<evidence type="ECO:0000313" key="3">
    <source>
        <dbReference type="Proteomes" id="UP000494106"/>
    </source>
</evidence>
<accession>A0A8S0ZY41</accession>
<keyword evidence="3" id="KW-1185">Reference proteome</keyword>